<dbReference type="EMBL" id="SPNC01000015">
    <property type="protein sequence ID" value="TFH96676.1"/>
    <property type="molecule type" value="Genomic_DNA"/>
</dbReference>
<protein>
    <recommendedName>
        <fullName evidence="1">Putative carbohydrate metabolism domain-containing protein</fullName>
    </recommendedName>
</protein>
<reference evidence="2 3" key="1">
    <citation type="submission" date="2019-03" db="EMBL/GenBank/DDBJ databases">
        <title>Porphyromonas levii Isolated from the Uterus of Dairy Cows.</title>
        <authorList>
            <person name="Francis A.M."/>
        </authorList>
    </citation>
    <scope>NUCLEOTIDE SEQUENCE [LARGE SCALE GENOMIC DNA]</scope>
    <source>
        <strain evidence="2 3">AF5678</strain>
    </source>
</reference>
<comment type="caution">
    <text evidence="2">The sequence shown here is derived from an EMBL/GenBank/DDBJ whole genome shotgun (WGS) entry which is preliminary data.</text>
</comment>
<dbReference type="Proteomes" id="UP000297225">
    <property type="component" value="Unassembled WGS sequence"/>
</dbReference>
<dbReference type="InterPro" id="IPR038653">
    <property type="entry name" value="Put_CMD_sf"/>
</dbReference>
<dbReference type="Pfam" id="PF13201">
    <property type="entry name" value="PCMD"/>
    <property type="match status" value="1"/>
</dbReference>
<dbReference type="OrthoDB" id="713122at2"/>
<evidence type="ECO:0000259" key="1">
    <source>
        <dbReference type="Pfam" id="PF13201"/>
    </source>
</evidence>
<evidence type="ECO:0000313" key="2">
    <source>
        <dbReference type="EMBL" id="TFH96676.1"/>
    </source>
</evidence>
<dbReference type="InterPro" id="IPR025112">
    <property type="entry name" value="PCMD"/>
</dbReference>
<name>A0A4Y8WQX8_9PORP</name>
<organism evidence="2 3">
    <name type="scientific">Porphyromonas levii</name>
    <dbReference type="NCBI Taxonomy" id="28114"/>
    <lineage>
        <taxon>Bacteria</taxon>
        <taxon>Pseudomonadati</taxon>
        <taxon>Bacteroidota</taxon>
        <taxon>Bacteroidia</taxon>
        <taxon>Bacteroidales</taxon>
        <taxon>Porphyromonadaceae</taxon>
        <taxon>Porphyromonas</taxon>
    </lineage>
</organism>
<dbReference type="AlphaFoldDB" id="A0A4Y8WQX8"/>
<dbReference type="Gene3D" id="2.60.40.2340">
    <property type="match status" value="1"/>
</dbReference>
<proteinExistence type="predicted"/>
<keyword evidence="3" id="KW-1185">Reference proteome</keyword>
<gene>
    <name evidence="2" type="ORF">E4P47_01945</name>
</gene>
<accession>A0A4Y8WQX8</accession>
<dbReference type="Gene3D" id="2.60.120.890">
    <property type="entry name" value="BT2081, beta-jelly-roll domain"/>
    <property type="match status" value="1"/>
</dbReference>
<dbReference type="STRING" id="1122973.GCA_000379925_00061"/>
<evidence type="ECO:0000313" key="3">
    <source>
        <dbReference type="Proteomes" id="UP000297225"/>
    </source>
</evidence>
<sequence>MKPEAPNAEADIIICEVAKELLFRSPSVSNDKVEIMVNAWTDVTKLAPKFTLTEGAKIEPESGTPRDFTSPQKYTVTSEDGKWQKTYVVTAKRPSNEEQPVWTYSFEGLVNTPTPDGSKTYPTLAELNEKGEVVLEWASGNFGAILSRSTFYTTQEEHGVKGKAAKLETLSTGPFGSLVKKPIAAGSIFLGEFDPNRMITEPTAATHFGIPFHQKPYLFEGYYKYTPGEKVTNAENKVIEGAVDTFSIYAIFYETTDEIQWLDGNNALTSEQLIAVAEVTNKVVGDKWVKFSIPFTMKEGKSIDQEKLKAGKYNISIVASSSAKGATFEGAIGSTLWVDELQIFCK</sequence>
<feature type="domain" description="Putative carbohydrate metabolism" evidence="1">
    <location>
        <begin position="119"/>
        <end position="343"/>
    </location>
</feature>